<evidence type="ECO:0000313" key="3">
    <source>
        <dbReference type="Proteomes" id="UP000015106"/>
    </source>
</evidence>
<reference evidence="2" key="3">
    <citation type="submission" date="2022-06" db="UniProtKB">
        <authorList>
            <consortium name="EnsemblPlants"/>
        </authorList>
    </citation>
    <scope>IDENTIFICATION</scope>
</reference>
<evidence type="ECO:0000313" key="2">
    <source>
        <dbReference type="EnsemblPlants" id="TuG1812G0200000565.01.T01.cds410029"/>
    </source>
</evidence>
<protein>
    <submittedName>
        <fullName evidence="2">Uncharacterized protein</fullName>
    </submittedName>
</protein>
<reference evidence="3" key="1">
    <citation type="journal article" date="2013" name="Nature">
        <title>Draft genome of the wheat A-genome progenitor Triticum urartu.</title>
        <authorList>
            <person name="Ling H.Q."/>
            <person name="Zhao S."/>
            <person name="Liu D."/>
            <person name="Wang J."/>
            <person name="Sun H."/>
            <person name="Zhang C."/>
            <person name="Fan H."/>
            <person name="Li D."/>
            <person name="Dong L."/>
            <person name="Tao Y."/>
            <person name="Gao C."/>
            <person name="Wu H."/>
            <person name="Li Y."/>
            <person name="Cui Y."/>
            <person name="Guo X."/>
            <person name="Zheng S."/>
            <person name="Wang B."/>
            <person name="Yu K."/>
            <person name="Liang Q."/>
            <person name="Yang W."/>
            <person name="Lou X."/>
            <person name="Chen J."/>
            <person name="Feng M."/>
            <person name="Jian J."/>
            <person name="Zhang X."/>
            <person name="Luo G."/>
            <person name="Jiang Y."/>
            <person name="Liu J."/>
            <person name="Wang Z."/>
            <person name="Sha Y."/>
            <person name="Zhang B."/>
            <person name="Wu H."/>
            <person name="Tang D."/>
            <person name="Shen Q."/>
            <person name="Xue P."/>
            <person name="Zou S."/>
            <person name="Wang X."/>
            <person name="Liu X."/>
            <person name="Wang F."/>
            <person name="Yang Y."/>
            <person name="An X."/>
            <person name="Dong Z."/>
            <person name="Zhang K."/>
            <person name="Zhang X."/>
            <person name="Luo M.C."/>
            <person name="Dvorak J."/>
            <person name="Tong Y."/>
            <person name="Wang J."/>
            <person name="Yang H."/>
            <person name="Li Z."/>
            <person name="Wang D."/>
            <person name="Zhang A."/>
            <person name="Wang J."/>
        </authorList>
    </citation>
    <scope>NUCLEOTIDE SEQUENCE</scope>
    <source>
        <strain evidence="3">cv. G1812</strain>
    </source>
</reference>
<keyword evidence="1" id="KW-1133">Transmembrane helix</keyword>
<dbReference type="AlphaFoldDB" id="A0A8R7P9I4"/>
<sequence length="114" mass="11407">PWWLPTIGCSPPPSSSSSFAGTLAFLLLSPCPQRALLGAIDLLFLAASLVLAALCRRGANGASPEKDPLLPSPTPDVPVRATGRHAVALGASAVTSAASVVLLALAIFLLPAAG</sequence>
<reference evidence="2" key="2">
    <citation type="submission" date="2018-03" db="EMBL/GenBank/DDBJ databases">
        <title>The Triticum urartu genome reveals the dynamic nature of wheat genome evolution.</title>
        <authorList>
            <person name="Ling H."/>
            <person name="Ma B."/>
            <person name="Shi X."/>
            <person name="Liu H."/>
            <person name="Dong L."/>
            <person name="Sun H."/>
            <person name="Cao Y."/>
            <person name="Gao Q."/>
            <person name="Zheng S."/>
            <person name="Li Y."/>
            <person name="Yu Y."/>
            <person name="Du H."/>
            <person name="Qi M."/>
            <person name="Li Y."/>
            <person name="Yu H."/>
            <person name="Cui Y."/>
            <person name="Wang N."/>
            <person name="Chen C."/>
            <person name="Wu H."/>
            <person name="Zhao Y."/>
            <person name="Zhang J."/>
            <person name="Li Y."/>
            <person name="Zhou W."/>
            <person name="Zhang B."/>
            <person name="Hu W."/>
            <person name="Eijk M."/>
            <person name="Tang J."/>
            <person name="Witsenboer H."/>
            <person name="Zhao S."/>
            <person name="Li Z."/>
            <person name="Zhang A."/>
            <person name="Wang D."/>
            <person name="Liang C."/>
        </authorList>
    </citation>
    <scope>NUCLEOTIDE SEQUENCE [LARGE SCALE GENOMIC DNA]</scope>
    <source>
        <strain evidence="2">cv. G1812</strain>
    </source>
</reference>
<organism evidence="2 3">
    <name type="scientific">Triticum urartu</name>
    <name type="common">Red wild einkorn</name>
    <name type="synonym">Crithodium urartu</name>
    <dbReference type="NCBI Taxonomy" id="4572"/>
    <lineage>
        <taxon>Eukaryota</taxon>
        <taxon>Viridiplantae</taxon>
        <taxon>Streptophyta</taxon>
        <taxon>Embryophyta</taxon>
        <taxon>Tracheophyta</taxon>
        <taxon>Spermatophyta</taxon>
        <taxon>Magnoliopsida</taxon>
        <taxon>Liliopsida</taxon>
        <taxon>Poales</taxon>
        <taxon>Poaceae</taxon>
        <taxon>BOP clade</taxon>
        <taxon>Pooideae</taxon>
        <taxon>Triticodae</taxon>
        <taxon>Triticeae</taxon>
        <taxon>Triticinae</taxon>
        <taxon>Triticum</taxon>
    </lineage>
</organism>
<accession>A0A8R7P9I4</accession>
<evidence type="ECO:0000256" key="1">
    <source>
        <dbReference type="SAM" id="Phobius"/>
    </source>
</evidence>
<proteinExistence type="predicted"/>
<keyword evidence="1" id="KW-0472">Membrane</keyword>
<feature type="transmembrane region" description="Helical" evidence="1">
    <location>
        <begin position="35"/>
        <end position="55"/>
    </location>
</feature>
<dbReference type="Gramene" id="TuG1812G0200000565.01.T01">
    <property type="protein sequence ID" value="TuG1812G0200000565.01.T01.cds410029"/>
    <property type="gene ID" value="TuG1812G0200000565.01"/>
</dbReference>
<name>A0A8R7P9I4_TRIUA</name>
<keyword evidence="1" id="KW-0812">Transmembrane</keyword>
<keyword evidence="3" id="KW-1185">Reference proteome</keyword>
<feature type="transmembrane region" description="Helical" evidence="1">
    <location>
        <begin position="86"/>
        <end position="110"/>
    </location>
</feature>
<dbReference type="EnsemblPlants" id="TuG1812G0200000565.01.T01">
    <property type="protein sequence ID" value="TuG1812G0200000565.01.T01.cds410029"/>
    <property type="gene ID" value="TuG1812G0200000565.01"/>
</dbReference>
<dbReference type="Proteomes" id="UP000015106">
    <property type="component" value="Chromosome 2"/>
</dbReference>